<gene>
    <name evidence="2" type="ORF">GCM10023335_42530</name>
</gene>
<evidence type="ECO:0000313" key="3">
    <source>
        <dbReference type="Proteomes" id="UP001501759"/>
    </source>
</evidence>
<name>A0ABP9J295_9ACTN</name>
<evidence type="ECO:0000313" key="2">
    <source>
        <dbReference type="EMBL" id="GAA5016630.1"/>
    </source>
</evidence>
<keyword evidence="3" id="KW-1185">Reference proteome</keyword>
<keyword evidence="1" id="KW-1133">Transmembrane helix</keyword>
<dbReference type="Proteomes" id="UP001501759">
    <property type="component" value="Unassembled WGS sequence"/>
</dbReference>
<feature type="transmembrane region" description="Helical" evidence="1">
    <location>
        <begin position="9"/>
        <end position="27"/>
    </location>
</feature>
<comment type="caution">
    <text evidence="2">The sequence shown here is derived from an EMBL/GenBank/DDBJ whole genome shotgun (WGS) entry which is preliminary data.</text>
</comment>
<feature type="transmembrane region" description="Helical" evidence="1">
    <location>
        <begin position="39"/>
        <end position="57"/>
    </location>
</feature>
<sequence>MGRPSWRPALRGFLLFLVGGGLGSFVYEKMRHHSVDASVWGGLLFGAIVCATLTALFPRRRRP</sequence>
<accession>A0ABP9J295</accession>
<keyword evidence="1" id="KW-0812">Transmembrane</keyword>
<reference evidence="3" key="1">
    <citation type="journal article" date="2019" name="Int. J. Syst. Evol. Microbiol.">
        <title>The Global Catalogue of Microorganisms (GCM) 10K type strain sequencing project: providing services to taxonomists for standard genome sequencing and annotation.</title>
        <authorList>
            <consortium name="The Broad Institute Genomics Platform"/>
            <consortium name="The Broad Institute Genome Sequencing Center for Infectious Disease"/>
            <person name="Wu L."/>
            <person name="Ma J."/>
        </authorList>
    </citation>
    <scope>NUCLEOTIDE SEQUENCE [LARGE SCALE GENOMIC DNA]</scope>
    <source>
        <strain evidence="3">JCM 18409</strain>
    </source>
</reference>
<organism evidence="2 3">
    <name type="scientific">Streptomyces siamensis</name>
    <dbReference type="NCBI Taxonomy" id="1274986"/>
    <lineage>
        <taxon>Bacteria</taxon>
        <taxon>Bacillati</taxon>
        <taxon>Actinomycetota</taxon>
        <taxon>Actinomycetes</taxon>
        <taxon>Kitasatosporales</taxon>
        <taxon>Streptomycetaceae</taxon>
        <taxon>Streptomyces</taxon>
    </lineage>
</organism>
<proteinExistence type="predicted"/>
<protein>
    <submittedName>
        <fullName evidence="2">Uncharacterized protein</fullName>
    </submittedName>
</protein>
<evidence type="ECO:0000256" key="1">
    <source>
        <dbReference type="SAM" id="Phobius"/>
    </source>
</evidence>
<keyword evidence="1" id="KW-0472">Membrane</keyword>
<dbReference type="EMBL" id="BAABKB010000016">
    <property type="protein sequence ID" value="GAA5016630.1"/>
    <property type="molecule type" value="Genomic_DNA"/>
</dbReference>